<dbReference type="PRINTS" id="PR00344">
    <property type="entry name" value="BCTRLSENSOR"/>
</dbReference>
<dbReference type="InterPro" id="IPR050980">
    <property type="entry name" value="2C_sensor_his_kinase"/>
</dbReference>
<dbReference type="EC" id="2.7.13.3" evidence="2"/>
<dbReference type="AlphaFoldDB" id="A0A174LNT7"/>
<evidence type="ECO:0000256" key="6">
    <source>
        <dbReference type="ARBA" id="ARBA00022840"/>
    </source>
</evidence>
<dbReference type="OrthoDB" id="9797586at2"/>
<evidence type="ECO:0000313" key="9">
    <source>
        <dbReference type="EMBL" id="CUP23380.1"/>
    </source>
</evidence>
<dbReference type="RefSeq" id="WP_050639854.1">
    <property type="nucleotide sequence ID" value="NZ_CABKUE010000007.1"/>
</dbReference>
<evidence type="ECO:0000256" key="5">
    <source>
        <dbReference type="ARBA" id="ARBA00022777"/>
    </source>
</evidence>
<keyword evidence="3 9" id="KW-0808">Transferase</keyword>
<evidence type="ECO:0000313" key="10">
    <source>
        <dbReference type="Proteomes" id="UP000095544"/>
    </source>
</evidence>
<reference evidence="9 10" key="1">
    <citation type="submission" date="2015-09" db="EMBL/GenBank/DDBJ databases">
        <authorList>
            <consortium name="Pathogen Informatics"/>
        </authorList>
    </citation>
    <scope>NUCLEOTIDE SEQUENCE [LARGE SCALE GENOMIC DNA]</scope>
    <source>
        <strain evidence="9 10">2789STDY5834876</strain>
    </source>
</reference>
<dbReference type="GO" id="GO:0000160">
    <property type="term" value="P:phosphorelay signal transduction system"/>
    <property type="evidence" value="ECO:0007669"/>
    <property type="project" value="UniProtKB-KW"/>
</dbReference>
<dbReference type="InterPro" id="IPR004358">
    <property type="entry name" value="Sig_transdc_His_kin-like_C"/>
</dbReference>
<evidence type="ECO:0000256" key="7">
    <source>
        <dbReference type="ARBA" id="ARBA00023012"/>
    </source>
</evidence>
<feature type="domain" description="Histidine kinase" evidence="8">
    <location>
        <begin position="1"/>
        <end position="107"/>
    </location>
</feature>
<keyword evidence="6" id="KW-0067">ATP-binding</keyword>
<dbReference type="Pfam" id="PF02518">
    <property type="entry name" value="HATPase_c"/>
    <property type="match status" value="1"/>
</dbReference>
<dbReference type="PROSITE" id="PS50109">
    <property type="entry name" value="HIS_KIN"/>
    <property type="match status" value="1"/>
</dbReference>
<dbReference type="CDD" id="cd00075">
    <property type="entry name" value="HATPase"/>
    <property type="match status" value="1"/>
</dbReference>
<proteinExistence type="predicted"/>
<accession>A0A174LNT7</accession>
<keyword evidence="7" id="KW-0902">Two-component regulatory system</keyword>
<keyword evidence="4" id="KW-0547">Nucleotide-binding</keyword>
<organism evidence="9 10">
    <name type="scientific">Faecalicatena contorta</name>
    <dbReference type="NCBI Taxonomy" id="39482"/>
    <lineage>
        <taxon>Bacteria</taxon>
        <taxon>Bacillati</taxon>
        <taxon>Bacillota</taxon>
        <taxon>Clostridia</taxon>
        <taxon>Lachnospirales</taxon>
        <taxon>Lachnospiraceae</taxon>
        <taxon>Faecalicatena</taxon>
    </lineage>
</organism>
<evidence type="ECO:0000259" key="8">
    <source>
        <dbReference type="PROSITE" id="PS50109"/>
    </source>
</evidence>
<dbReference type="Proteomes" id="UP000095544">
    <property type="component" value="Unassembled WGS sequence"/>
</dbReference>
<dbReference type="InterPro" id="IPR005467">
    <property type="entry name" value="His_kinase_dom"/>
</dbReference>
<keyword evidence="5" id="KW-0418">Kinase</keyword>
<evidence type="ECO:0000256" key="3">
    <source>
        <dbReference type="ARBA" id="ARBA00022679"/>
    </source>
</evidence>
<name>A0A174LNT7_9FIRM</name>
<dbReference type="PANTHER" id="PTHR44936:SF10">
    <property type="entry name" value="SENSOR PROTEIN RSTB"/>
    <property type="match status" value="1"/>
</dbReference>
<dbReference type="EMBL" id="CYZU01000069">
    <property type="protein sequence ID" value="CUP23380.1"/>
    <property type="molecule type" value="Genomic_DNA"/>
</dbReference>
<dbReference type="InterPro" id="IPR036890">
    <property type="entry name" value="HATPase_C_sf"/>
</dbReference>
<dbReference type="GO" id="GO:0004673">
    <property type="term" value="F:protein histidine kinase activity"/>
    <property type="evidence" value="ECO:0007669"/>
    <property type="project" value="UniProtKB-EC"/>
</dbReference>
<dbReference type="STRING" id="39482.ERS852491_04611"/>
<dbReference type="SUPFAM" id="SSF55874">
    <property type="entry name" value="ATPase domain of HSP90 chaperone/DNA topoisomerase II/histidine kinase"/>
    <property type="match status" value="1"/>
</dbReference>
<evidence type="ECO:0000256" key="4">
    <source>
        <dbReference type="ARBA" id="ARBA00022741"/>
    </source>
</evidence>
<dbReference type="SMART" id="SM00387">
    <property type="entry name" value="HATPase_c"/>
    <property type="match status" value="1"/>
</dbReference>
<protein>
    <recommendedName>
        <fullName evidence="2">histidine kinase</fullName>
        <ecNumber evidence="2">2.7.13.3</ecNumber>
    </recommendedName>
</protein>
<evidence type="ECO:0000256" key="1">
    <source>
        <dbReference type="ARBA" id="ARBA00000085"/>
    </source>
</evidence>
<comment type="catalytic activity">
    <reaction evidence="1">
        <text>ATP + protein L-histidine = ADP + protein N-phospho-L-histidine.</text>
        <dbReference type="EC" id="2.7.13.3"/>
    </reaction>
</comment>
<dbReference type="GO" id="GO:0005524">
    <property type="term" value="F:ATP binding"/>
    <property type="evidence" value="ECO:0007669"/>
    <property type="project" value="UniProtKB-KW"/>
</dbReference>
<gene>
    <name evidence="9" type="primary">srrB</name>
    <name evidence="9" type="ORF">ERS852491_04611</name>
</gene>
<evidence type="ECO:0000256" key="2">
    <source>
        <dbReference type="ARBA" id="ARBA00012438"/>
    </source>
</evidence>
<sequence length="186" mass="20475">MMPEISLNILDVAENSVRAGASLIEIGVSVQTEEDTLTVVIKDDGCGMSAEQVEKVQDPFYTTRTTRRVGLGVPFFKQAAESTGGSFSIMSELGKGTVVTAVFGLSHIDRMPLGDISSTIHTLVVFNEQIRFIYTYRYNDSEFVLDTREIREILGEDISFSSLEVSGFIREFLESNKAEADQGADI</sequence>
<dbReference type="Gene3D" id="3.30.565.10">
    <property type="entry name" value="Histidine kinase-like ATPase, C-terminal domain"/>
    <property type="match status" value="1"/>
</dbReference>
<dbReference type="InterPro" id="IPR003594">
    <property type="entry name" value="HATPase_dom"/>
</dbReference>
<dbReference type="PANTHER" id="PTHR44936">
    <property type="entry name" value="SENSOR PROTEIN CREC"/>
    <property type="match status" value="1"/>
</dbReference>